<evidence type="ECO:0000313" key="2">
    <source>
        <dbReference type="Proteomes" id="UP000580709"/>
    </source>
</evidence>
<dbReference type="Proteomes" id="UP000580709">
    <property type="component" value="Unassembled WGS sequence"/>
</dbReference>
<organism evidence="1 2">
    <name type="scientific">Corynebacterium sanguinis</name>
    <dbReference type="NCBI Taxonomy" id="2594913"/>
    <lineage>
        <taxon>Bacteria</taxon>
        <taxon>Bacillati</taxon>
        <taxon>Actinomycetota</taxon>
        <taxon>Actinomycetes</taxon>
        <taxon>Mycobacteriales</taxon>
        <taxon>Corynebacteriaceae</taxon>
        <taxon>Corynebacterium</taxon>
    </lineage>
</organism>
<dbReference type="RefSeq" id="WP_181729835.1">
    <property type="nucleotide sequence ID" value="NZ_JACEOR010000310.1"/>
</dbReference>
<proteinExistence type="predicted"/>
<keyword evidence="2" id="KW-1185">Reference proteome</keyword>
<gene>
    <name evidence="1" type="ORF">H0H28_07845</name>
</gene>
<reference evidence="1 2" key="1">
    <citation type="submission" date="2020-07" db="EMBL/GenBank/DDBJ databases">
        <authorList>
            <person name="Khare M."/>
        </authorList>
    </citation>
    <scope>NUCLEOTIDE SEQUENCE [LARGE SCALE GENOMIC DNA]</scope>
    <source>
        <strain evidence="1 2">P8776</strain>
    </source>
</reference>
<accession>A0A838X2B0</accession>
<dbReference type="AlphaFoldDB" id="A0A838X2B0"/>
<name>A0A838X2B0_9CORY</name>
<dbReference type="EMBL" id="JACEOR010000310">
    <property type="protein sequence ID" value="MBA4505231.1"/>
    <property type="molecule type" value="Genomic_DNA"/>
</dbReference>
<sequence>MAKKKSKDQRKDLKRLSSEADLPTIVVVALGDATALDFSTLAGQRRVAEEVRLVRSALLYAGQVELVSPALLHLQKLVDLSRSGTDGVIALLEMHSGEKGADLVGRSQREISEVLRVSRELAAFQKQYSRAQRRNSPELREAQKVHDQYLGSGYDSIASRMRRQYEDSWRNYGGDDIDRALDSGALTFSSSSLFLDETTSDLDSAYFTALLTRLLQNPRSHLLLDDHIRLLAEELTQNGEASPSDVALTNSARAGVGSRFIEHLPVFPDASMENILEARSELTDLRGRYFRGVRHVQDKIASSPLEADFLPEVDVYWRDEVHPTVAEMAKAAAQTKAAATWEVSSKALARFLDVPTIQEGVGALTMGLAGTALADLATGGLSALAYKYGLNVHEILKARQAKRTQDAGSEWQYLLQLTKRL</sequence>
<protein>
    <submittedName>
        <fullName evidence="1">Uncharacterized protein</fullName>
    </submittedName>
</protein>
<evidence type="ECO:0000313" key="1">
    <source>
        <dbReference type="EMBL" id="MBA4505231.1"/>
    </source>
</evidence>
<comment type="caution">
    <text evidence="1">The sequence shown here is derived from an EMBL/GenBank/DDBJ whole genome shotgun (WGS) entry which is preliminary data.</text>
</comment>